<reference evidence="3 4" key="1">
    <citation type="submission" date="2019-10" db="EMBL/GenBank/DDBJ databases">
        <authorList>
            <person name="Palmer J.M."/>
        </authorList>
    </citation>
    <scope>NUCLEOTIDE SEQUENCE [LARGE SCALE GENOMIC DNA]</scope>
    <source>
        <strain evidence="3 4">TWF506</strain>
    </source>
</reference>
<feature type="compositionally biased region" description="Basic and acidic residues" evidence="1">
    <location>
        <begin position="284"/>
        <end position="294"/>
    </location>
</feature>
<feature type="region of interest" description="Disordered" evidence="1">
    <location>
        <begin position="172"/>
        <end position="195"/>
    </location>
</feature>
<name>A0AAN8RVL3_9PEZI</name>
<organism evidence="3 4">
    <name type="scientific">Arthrobotrys conoides</name>
    <dbReference type="NCBI Taxonomy" id="74498"/>
    <lineage>
        <taxon>Eukaryota</taxon>
        <taxon>Fungi</taxon>
        <taxon>Dikarya</taxon>
        <taxon>Ascomycota</taxon>
        <taxon>Pezizomycotina</taxon>
        <taxon>Orbiliomycetes</taxon>
        <taxon>Orbiliales</taxon>
        <taxon>Orbiliaceae</taxon>
        <taxon>Arthrobotrys</taxon>
    </lineage>
</organism>
<keyword evidence="4" id="KW-1185">Reference proteome</keyword>
<dbReference type="InterPro" id="IPR000999">
    <property type="entry name" value="RNase_III_dom"/>
</dbReference>
<evidence type="ECO:0000313" key="4">
    <source>
        <dbReference type="Proteomes" id="UP001307849"/>
    </source>
</evidence>
<feature type="compositionally biased region" description="Basic residues" evidence="1">
    <location>
        <begin position="269"/>
        <end position="278"/>
    </location>
</feature>
<dbReference type="Proteomes" id="UP001307849">
    <property type="component" value="Unassembled WGS sequence"/>
</dbReference>
<protein>
    <recommendedName>
        <fullName evidence="2">RNase III domain-containing protein</fullName>
    </recommendedName>
</protein>
<dbReference type="PROSITE" id="PS50142">
    <property type="entry name" value="RNASE_3_2"/>
    <property type="match status" value="1"/>
</dbReference>
<feature type="compositionally biased region" description="Low complexity" evidence="1">
    <location>
        <begin position="172"/>
        <end position="182"/>
    </location>
</feature>
<feature type="region of interest" description="Disordered" evidence="1">
    <location>
        <begin position="214"/>
        <end position="315"/>
    </location>
</feature>
<feature type="compositionally biased region" description="Polar residues" evidence="1">
    <location>
        <begin position="255"/>
        <end position="265"/>
    </location>
</feature>
<dbReference type="InterPro" id="IPR036389">
    <property type="entry name" value="RNase_III_sf"/>
</dbReference>
<feature type="compositionally biased region" description="Acidic residues" evidence="1">
    <location>
        <begin position="244"/>
        <end position="253"/>
    </location>
</feature>
<dbReference type="AlphaFoldDB" id="A0AAN8RVL3"/>
<dbReference type="EMBL" id="JAVHJM010000002">
    <property type="protein sequence ID" value="KAK6517645.1"/>
    <property type="molecule type" value="Genomic_DNA"/>
</dbReference>
<dbReference type="Pfam" id="PF14622">
    <property type="entry name" value="Ribonucleas_3_3"/>
    <property type="match status" value="1"/>
</dbReference>
<comment type="caution">
    <text evidence="3">The sequence shown here is derived from an EMBL/GenBank/DDBJ whole genome shotgun (WGS) entry which is preliminary data.</text>
</comment>
<evidence type="ECO:0000313" key="3">
    <source>
        <dbReference type="EMBL" id="KAK6517645.1"/>
    </source>
</evidence>
<evidence type="ECO:0000256" key="1">
    <source>
        <dbReference type="SAM" id="MobiDB-lite"/>
    </source>
</evidence>
<feature type="compositionally biased region" description="Basic and acidic residues" evidence="1">
    <location>
        <begin position="234"/>
        <end position="243"/>
    </location>
</feature>
<sequence>MRVAEFEADHAEWPHQPPKFGSRWQLAKNFVSKFTIINPGPGEHLKTRSMKAYGHTFFESNQRLREIGTHPLGSVAFLAIMKRPEDLSGPVMSAAMNKFRNRDVLSALAYVYELDQYILTGTTSAGKPRQLDRDMLADCLLALVAAIYQDNGWEIMRGWLEDSILPVVVASPNPSTSAPPTAEISTEAPKTNPECQGREIKLQFWMLGWSYTSQAKRPSSSPGVGELDDGGGGVKEEENKEGKQDEDENDDVEVQLTSRSPFTRETGTRRRRSWKRVRFGMGDRLTRVEEMAKQDRRKKKKEMKQGRGSESPESP</sequence>
<evidence type="ECO:0000259" key="2">
    <source>
        <dbReference type="PROSITE" id="PS50142"/>
    </source>
</evidence>
<proteinExistence type="predicted"/>
<gene>
    <name evidence="3" type="ORF">TWF506_004830</name>
</gene>
<dbReference type="SUPFAM" id="SSF69065">
    <property type="entry name" value="RNase III domain-like"/>
    <property type="match status" value="1"/>
</dbReference>
<feature type="domain" description="RNase III" evidence="2">
    <location>
        <begin position="55"/>
        <end position="152"/>
    </location>
</feature>
<dbReference type="Gene3D" id="1.10.1520.10">
    <property type="entry name" value="Ribonuclease III domain"/>
    <property type="match status" value="1"/>
</dbReference>
<dbReference type="GO" id="GO:0006396">
    <property type="term" value="P:RNA processing"/>
    <property type="evidence" value="ECO:0007669"/>
    <property type="project" value="InterPro"/>
</dbReference>
<dbReference type="GO" id="GO:0004525">
    <property type="term" value="F:ribonuclease III activity"/>
    <property type="evidence" value="ECO:0007669"/>
    <property type="project" value="InterPro"/>
</dbReference>
<accession>A0AAN8RVL3</accession>